<reference evidence="5" key="1">
    <citation type="submission" date="2016-06" db="EMBL/GenBank/DDBJ databases">
        <authorList>
            <person name="Varghese N."/>
            <person name="Submissions Spin"/>
        </authorList>
    </citation>
    <scope>NUCLEOTIDE SEQUENCE [LARGE SCALE GENOMIC DNA]</scope>
    <source>
        <strain evidence="5">DSM 44151</strain>
    </source>
</reference>
<evidence type="ECO:0000256" key="2">
    <source>
        <dbReference type="SAM" id="SignalP"/>
    </source>
</evidence>
<dbReference type="PANTHER" id="PTHR30290">
    <property type="entry name" value="PERIPLASMIC BINDING COMPONENT OF ABC TRANSPORTER"/>
    <property type="match status" value="1"/>
</dbReference>
<dbReference type="SUPFAM" id="SSF53850">
    <property type="entry name" value="Periplasmic binding protein-like II"/>
    <property type="match status" value="1"/>
</dbReference>
<feature type="region of interest" description="Disordered" evidence="1">
    <location>
        <begin position="27"/>
        <end position="54"/>
    </location>
</feature>
<dbReference type="STRING" id="47854.GA0070603_4910"/>
<dbReference type="GO" id="GO:0043190">
    <property type="term" value="C:ATP-binding cassette (ABC) transporter complex"/>
    <property type="evidence" value="ECO:0007669"/>
    <property type="project" value="InterPro"/>
</dbReference>
<dbReference type="GO" id="GO:1904680">
    <property type="term" value="F:peptide transmembrane transporter activity"/>
    <property type="evidence" value="ECO:0007669"/>
    <property type="project" value="TreeGrafter"/>
</dbReference>
<dbReference type="RefSeq" id="WP_091318338.1">
    <property type="nucleotide sequence ID" value="NZ_FMIB01000002.1"/>
</dbReference>
<dbReference type="AlphaFoldDB" id="A0A1C6VRE2"/>
<evidence type="ECO:0000259" key="3">
    <source>
        <dbReference type="Pfam" id="PF00496"/>
    </source>
</evidence>
<dbReference type="PROSITE" id="PS51257">
    <property type="entry name" value="PROKAR_LIPOPROTEIN"/>
    <property type="match status" value="1"/>
</dbReference>
<feature type="signal peptide" evidence="2">
    <location>
        <begin position="1"/>
        <end position="23"/>
    </location>
</feature>
<keyword evidence="5" id="KW-1185">Reference proteome</keyword>
<feature type="chain" id="PRO_5038991561" evidence="2">
    <location>
        <begin position="24"/>
        <end position="581"/>
    </location>
</feature>
<organism evidence="4 5">
    <name type="scientific">Micromonospora chersina</name>
    <dbReference type="NCBI Taxonomy" id="47854"/>
    <lineage>
        <taxon>Bacteria</taxon>
        <taxon>Bacillati</taxon>
        <taxon>Actinomycetota</taxon>
        <taxon>Actinomycetes</taxon>
        <taxon>Micromonosporales</taxon>
        <taxon>Micromonosporaceae</taxon>
        <taxon>Micromonospora</taxon>
    </lineage>
</organism>
<dbReference type="CDD" id="cd08506">
    <property type="entry name" value="PBP2_clavulanate_OppA2"/>
    <property type="match status" value="1"/>
</dbReference>
<name>A0A1C6VRE2_9ACTN</name>
<gene>
    <name evidence="4" type="ORF">GA0070603_4910</name>
</gene>
<evidence type="ECO:0000313" key="5">
    <source>
        <dbReference type="Proteomes" id="UP000198605"/>
    </source>
</evidence>
<keyword evidence="2" id="KW-0732">Signal</keyword>
<proteinExistence type="predicted"/>
<dbReference type="Gene3D" id="3.10.105.10">
    <property type="entry name" value="Dipeptide-binding Protein, Domain 3"/>
    <property type="match status" value="1"/>
</dbReference>
<dbReference type="InterPro" id="IPR030678">
    <property type="entry name" value="Peptide/Ni-bd"/>
</dbReference>
<dbReference type="Gene3D" id="3.40.190.10">
    <property type="entry name" value="Periplasmic binding protein-like II"/>
    <property type="match status" value="1"/>
</dbReference>
<evidence type="ECO:0000256" key="1">
    <source>
        <dbReference type="SAM" id="MobiDB-lite"/>
    </source>
</evidence>
<dbReference type="GO" id="GO:0042597">
    <property type="term" value="C:periplasmic space"/>
    <property type="evidence" value="ECO:0007669"/>
    <property type="project" value="UniProtKB-ARBA"/>
</dbReference>
<dbReference type="InterPro" id="IPR000914">
    <property type="entry name" value="SBP_5_dom"/>
</dbReference>
<accession>A0A1C6VRE2</accession>
<feature type="domain" description="Solute-binding protein family 5" evidence="3">
    <location>
        <begin position="111"/>
        <end position="492"/>
    </location>
</feature>
<dbReference type="Proteomes" id="UP000198605">
    <property type="component" value="Unassembled WGS sequence"/>
</dbReference>
<sequence>MRARLATAMGGAMALVVALSACSKNTGDNADNVDTNKPRSGAIATDPKDSLGPAAEVPGAAKGGTFYILRENKISHLDPQRVYSFAGLMGSQLYARFLTTFKDDGKGNVTLVGDLAETPGKNVNNDCKVWEFKIKQGVKFEDGRPITSKEIAYGIARSFDPDLTGGPTYIQEWLADSPQYDTKWNFKANKTSLPPGLSTPDAQTLRFEFNKPRCDLPFAVSLPATAPLPPDKDTGVNLDNQPFSSGPYKFTKITPGVEMVLERNANWDPATDPVRHAYPDKFVWSLGADQATQTNRVLAGTGNDAAAVATGGVPSELIAKVTGDPKLKERMIVAATPNAFHLSINTTRVTDLSVRQAINYAIDRSSITKNLGGPYGAVPLTTLLPPTTLGYKQFDAYPAGESGNPEKAKELLAGKPVNLVLGTGDETWQQETATQVKAALEKAGFTVTIKPIPADGYLDFVKKKSNPWDIWVDSWAADWPSGAAILPVLFDGRAIKAEGNNNTSQLNNDAINAEFDRVLALDPAKQAEEWSKVDEKLMKESAPAVPLYNEVVSVAHGEKAGGLFIGSIFGWPSFVNAYVKQ</sequence>
<dbReference type="GeneID" id="43281531"/>
<dbReference type="GO" id="GO:0015833">
    <property type="term" value="P:peptide transport"/>
    <property type="evidence" value="ECO:0007669"/>
    <property type="project" value="TreeGrafter"/>
</dbReference>
<dbReference type="PANTHER" id="PTHR30290:SF83">
    <property type="entry name" value="ABC TRANSPORTER SUBSTRATE-BINDING PROTEIN"/>
    <property type="match status" value="1"/>
</dbReference>
<dbReference type="InterPro" id="IPR039424">
    <property type="entry name" value="SBP_5"/>
</dbReference>
<dbReference type="EMBL" id="FMIB01000002">
    <property type="protein sequence ID" value="SCL68891.1"/>
    <property type="molecule type" value="Genomic_DNA"/>
</dbReference>
<evidence type="ECO:0000313" key="4">
    <source>
        <dbReference type="EMBL" id="SCL68891.1"/>
    </source>
</evidence>
<protein>
    <submittedName>
        <fullName evidence="4">Peptide/nickel transport system substrate-binding protein</fullName>
    </submittedName>
</protein>
<dbReference type="PIRSF" id="PIRSF002741">
    <property type="entry name" value="MppA"/>
    <property type="match status" value="1"/>
</dbReference>
<dbReference type="OrthoDB" id="5240629at2"/>
<dbReference type="Pfam" id="PF00496">
    <property type="entry name" value="SBP_bac_5"/>
    <property type="match status" value="1"/>
</dbReference>